<dbReference type="Gene3D" id="2.60.40.790">
    <property type="match status" value="1"/>
</dbReference>
<dbReference type="EMBL" id="LWAJ01000245">
    <property type="protein sequence ID" value="KZL48408.1"/>
    <property type="molecule type" value="Genomic_DNA"/>
</dbReference>
<comment type="similarity">
    <text evidence="1 2">Belongs to the small heat shock protein (HSP20) family.</text>
</comment>
<feature type="domain" description="SHSP" evidence="3">
    <location>
        <begin position="39"/>
        <end position="134"/>
    </location>
</feature>
<dbReference type="OrthoDB" id="9811615at2"/>
<proteinExistence type="inferred from homology"/>
<evidence type="ECO:0000256" key="1">
    <source>
        <dbReference type="PROSITE-ProRule" id="PRU00285"/>
    </source>
</evidence>
<dbReference type="RefSeq" id="WP_063873960.1">
    <property type="nucleotide sequence ID" value="NZ_CAWMRI010000245.1"/>
</dbReference>
<dbReference type="InterPro" id="IPR008978">
    <property type="entry name" value="HSP20-like_chaperone"/>
</dbReference>
<dbReference type="Pfam" id="PF00011">
    <property type="entry name" value="HSP20"/>
    <property type="match status" value="1"/>
</dbReference>
<dbReference type="AlphaFoldDB" id="A0A166IHL4"/>
<gene>
    <name evidence="4" type="ORF">A2T98_18085</name>
</gene>
<dbReference type="CDD" id="cd06464">
    <property type="entry name" value="ACD_sHsps-like"/>
    <property type="match status" value="1"/>
</dbReference>
<comment type="caution">
    <text evidence="4">The sequence shown here is derived from an EMBL/GenBank/DDBJ whole genome shotgun (WGS) entry which is preliminary data.</text>
</comment>
<protein>
    <submittedName>
        <fullName evidence="4">Molecular chaperone</fullName>
    </submittedName>
</protein>
<dbReference type="SUPFAM" id="SSF49764">
    <property type="entry name" value="HSP20-like chaperones"/>
    <property type="match status" value="1"/>
</dbReference>
<dbReference type="PANTHER" id="PTHR11527">
    <property type="entry name" value="HEAT-SHOCK PROTEIN 20 FAMILY MEMBER"/>
    <property type="match status" value="1"/>
</dbReference>
<sequence length="134" mass="15320">MALIRWEPFRDMEILRRQMDQIFSEMTADERSNSDISPAPRTAWVPAVELSDHGYKLLLRAEIPGVESKDLDVQVTQDAVSIAGEHHYQESTNSNGKIRSEFRYGKFQRIIPLPSKVQHQQVQADLKDGILTLS</sequence>
<evidence type="ECO:0000313" key="5">
    <source>
        <dbReference type="Proteomes" id="UP000076555"/>
    </source>
</evidence>
<organism evidence="4 5">
    <name type="scientific">Nodularia spumigena CENA596</name>
    <dbReference type="NCBI Taxonomy" id="1819295"/>
    <lineage>
        <taxon>Bacteria</taxon>
        <taxon>Bacillati</taxon>
        <taxon>Cyanobacteriota</taxon>
        <taxon>Cyanophyceae</taxon>
        <taxon>Nostocales</taxon>
        <taxon>Nodulariaceae</taxon>
        <taxon>Nodularia</taxon>
    </lineage>
</organism>
<dbReference type="Proteomes" id="UP000076555">
    <property type="component" value="Unassembled WGS sequence"/>
</dbReference>
<accession>A0A166IHL4</accession>
<evidence type="ECO:0000313" key="4">
    <source>
        <dbReference type="EMBL" id="KZL48408.1"/>
    </source>
</evidence>
<dbReference type="InterPro" id="IPR002068">
    <property type="entry name" value="A-crystallin/Hsp20_dom"/>
</dbReference>
<evidence type="ECO:0000256" key="2">
    <source>
        <dbReference type="RuleBase" id="RU003616"/>
    </source>
</evidence>
<name>A0A166IHL4_NODSP</name>
<evidence type="ECO:0000259" key="3">
    <source>
        <dbReference type="PROSITE" id="PS01031"/>
    </source>
</evidence>
<dbReference type="InterPro" id="IPR031107">
    <property type="entry name" value="Small_HSP"/>
</dbReference>
<dbReference type="PROSITE" id="PS01031">
    <property type="entry name" value="SHSP"/>
    <property type="match status" value="1"/>
</dbReference>
<reference evidence="4 5" key="1">
    <citation type="submission" date="2016-04" db="EMBL/GenBank/DDBJ databases">
        <title>Draft Genome Assembly of the Bloom-forming Cyanobacterium Nodularia spumigena Strain CENA596 in Shrimp Production Ponds.</title>
        <authorList>
            <person name="Popin R.V."/>
            <person name="Rigonato J."/>
            <person name="Abreu V.A."/>
            <person name="Andreote A.P."/>
            <person name="Silveira S.B."/>
            <person name="Odebrecht C."/>
            <person name="Fiore M.F."/>
        </authorList>
    </citation>
    <scope>NUCLEOTIDE SEQUENCE [LARGE SCALE GENOMIC DNA]</scope>
    <source>
        <strain evidence="4 5">CENA596</strain>
    </source>
</reference>